<dbReference type="InterPro" id="IPR013424">
    <property type="entry name" value="Ice-binding_C"/>
</dbReference>
<sequence>MEQYFCGTKHALNGRKRAVQPPKPRRNYMTIRRLDIKALLAAGAVATLLLAAPAAQATLIGDTVNCATTGPDHWVCNQASAVVGSGSEFKLSSLGTEVFNVDIGASSIRIDYTGSGDLGTGANERLILSDLDWVGMAGSIIGIANFATANTLRMEASDVAFSAHGVDIDFNSASFSPGAFLSFDLVTRHQVPEPASAVLVGLGMMALAIRRRRATD</sequence>
<dbReference type="NCBIfam" id="TIGR02595">
    <property type="entry name" value="PEP_CTERM"/>
    <property type="match status" value="1"/>
</dbReference>
<name>A0A369XKM6_9PROT</name>
<protein>
    <submittedName>
        <fullName evidence="2">PEP-CTERM sorting domain-containing protein</fullName>
    </submittedName>
</protein>
<dbReference type="AlphaFoldDB" id="A0A369XKM6"/>
<reference evidence="2 3" key="1">
    <citation type="submission" date="2018-05" db="EMBL/GenBank/DDBJ databases">
        <title>Integrated omic analyses show evidence that a Ca. Accumulibacter phosphatis strain performs denitrification under micro-aerobic conditions.</title>
        <authorList>
            <person name="Camejo P.Y."/>
            <person name="Katherine M.D."/>
            <person name="Daniel N.R."/>
        </authorList>
    </citation>
    <scope>NUCLEOTIDE SEQUENCE [LARGE SCALE GENOMIC DNA]</scope>
    <source>
        <strain evidence="2">UW-LDO-IC</strain>
    </source>
</reference>
<accession>A0A369XKM6</accession>
<dbReference type="Proteomes" id="UP000253831">
    <property type="component" value="Unassembled WGS sequence"/>
</dbReference>
<evidence type="ECO:0000313" key="2">
    <source>
        <dbReference type="EMBL" id="RDE50681.1"/>
    </source>
</evidence>
<proteinExistence type="predicted"/>
<organism evidence="2 3">
    <name type="scientific">Candidatus Accumulibacter meliphilus</name>
    <dbReference type="NCBI Taxonomy" id="2211374"/>
    <lineage>
        <taxon>Bacteria</taxon>
        <taxon>Pseudomonadati</taxon>
        <taxon>Pseudomonadota</taxon>
        <taxon>Betaproteobacteria</taxon>
        <taxon>Candidatus Accumulibacter</taxon>
    </lineage>
</organism>
<dbReference type="Pfam" id="PF07589">
    <property type="entry name" value="PEP-CTERM"/>
    <property type="match status" value="1"/>
</dbReference>
<evidence type="ECO:0000259" key="1">
    <source>
        <dbReference type="Pfam" id="PF07589"/>
    </source>
</evidence>
<feature type="domain" description="Ice-binding protein C-terminal" evidence="1">
    <location>
        <begin position="190"/>
        <end position="212"/>
    </location>
</feature>
<evidence type="ECO:0000313" key="3">
    <source>
        <dbReference type="Proteomes" id="UP000253831"/>
    </source>
</evidence>
<gene>
    <name evidence="2" type="ORF">DVS81_10135</name>
</gene>
<comment type="caution">
    <text evidence="2">The sequence shown here is derived from an EMBL/GenBank/DDBJ whole genome shotgun (WGS) entry which is preliminary data.</text>
</comment>
<dbReference type="EMBL" id="QPGA01000016">
    <property type="protein sequence ID" value="RDE50681.1"/>
    <property type="molecule type" value="Genomic_DNA"/>
</dbReference>